<evidence type="ECO:0000256" key="1">
    <source>
        <dbReference type="ARBA" id="ARBA00004167"/>
    </source>
</evidence>
<dbReference type="Gene3D" id="1.10.10.1320">
    <property type="entry name" value="Anti-sigma factor, zinc-finger domain"/>
    <property type="match status" value="1"/>
</dbReference>
<reference evidence="14" key="1">
    <citation type="submission" date="2021-01" db="EMBL/GenBank/DDBJ databases">
        <title>Whole genome shotgun sequence of Actinoplanes rishiriensis NBRC 108556.</title>
        <authorList>
            <person name="Komaki H."/>
            <person name="Tamura T."/>
        </authorList>
    </citation>
    <scope>NUCLEOTIDE SEQUENCE</scope>
    <source>
        <strain evidence="14">NBRC 108556</strain>
    </source>
</reference>
<keyword evidence="3" id="KW-1003">Cell membrane</keyword>
<keyword evidence="6" id="KW-0805">Transcription regulation</keyword>
<dbReference type="InterPro" id="IPR027383">
    <property type="entry name" value="Znf_put"/>
</dbReference>
<keyword evidence="4" id="KW-0812">Transmembrane</keyword>
<dbReference type="PANTHER" id="PTHR37461">
    <property type="entry name" value="ANTI-SIGMA-K FACTOR RSKA"/>
    <property type="match status" value="1"/>
</dbReference>
<dbReference type="PANTHER" id="PTHR37461:SF1">
    <property type="entry name" value="ANTI-SIGMA-K FACTOR RSKA"/>
    <property type="match status" value="1"/>
</dbReference>
<evidence type="ECO:0000256" key="11">
    <source>
        <dbReference type="SAM" id="MobiDB-lite"/>
    </source>
</evidence>
<sequence>MTADVHTMVGAYVLDAVTDLERAAVDRHLRDCEACRTEVDELRETTARLADGAWSVPPPRLRDNVLSAITTTRQTAPISPAAPSPVPAPGRSRLRLVSAAAAVVLAASGAATAVYVIQDQRVRTEQANVAAARADEALTRAVLGSPDLVLREDDVTGGGRVTVASSELQNAGVIMLAAASTPAGDKVYQLWTITPAGATSQGALPPGQTAAMKLVRGLPQSTGVGVTVEPPGGSPQPTSPLSAEVPLI</sequence>
<evidence type="ECO:0000256" key="2">
    <source>
        <dbReference type="ARBA" id="ARBA00004236"/>
    </source>
</evidence>
<keyword evidence="7" id="KW-0472">Membrane</keyword>
<dbReference type="Pfam" id="PF13490">
    <property type="entry name" value="zf-HC2"/>
    <property type="match status" value="1"/>
</dbReference>
<dbReference type="InterPro" id="IPR018764">
    <property type="entry name" value="RskA_C"/>
</dbReference>
<accession>A0A919K1L6</accession>
<dbReference type="GO" id="GO:0005886">
    <property type="term" value="C:plasma membrane"/>
    <property type="evidence" value="ECO:0007669"/>
    <property type="project" value="UniProtKB-SubCell"/>
</dbReference>
<comment type="subcellular location">
    <subcellularLocation>
        <location evidence="2">Cell membrane</location>
    </subcellularLocation>
    <subcellularLocation>
        <location evidence="1">Membrane</location>
        <topology evidence="1">Single-pass membrane protein</topology>
    </subcellularLocation>
</comment>
<feature type="domain" description="Putative zinc-finger" evidence="13">
    <location>
        <begin position="4"/>
        <end position="36"/>
    </location>
</feature>
<feature type="domain" description="Anti-sigma K factor RskA C-terminal" evidence="12">
    <location>
        <begin position="97"/>
        <end position="240"/>
    </location>
</feature>
<evidence type="ECO:0000256" key="4">
    <source>
        <dbReference type="ARBA" id="ARBA00022692"/>
    </source>
</evidence>
<dbReference type="Pfam" id="PF10099">
    <property type="entry name" value="RskA_C"/>
    <property type="match status" value="1"/>
</dbReference>
<dbReference type="InterPro" id="IPR041916">
    <property type="entry name" value="Anti_sigma_zinc_sf"/>
</dbReference>
<protein>
    <recommendedName>
        <fullName evidence="10">Regulator of SigK</fullName>
    </recommendedName>
    <alternativeName>
        <fullName evidence="9">Sigma-K anti-sigma factor RskA</fullName>
    </alternativeName>
</protein>
<feature type="region of interest" description="Disordered" evidence="11">
    <location>
        <begin position="225"/>
        <end position="248"/>
    </location>
</feature>
<keyword evidence="15" id="KW-1185">Reference proteome</keyword>
<evidence type="ECO:0000256" key="5">
    <source>
        <dbReference type="ARBA" id="ARBA00022989"/>
    </source>
</evidence>
<evidence type="ECO:0000259" key="12">
    <source>
        <dbReference type="Pfam" id="PF10099"/>
    </source>
</evidence>
<keyword evidence="8" id="KW-0804">Transcription</keyword>
<evidence type="ECO:0000256" key="7">
    <source>
        <dbReference type="ARBA" id="ARBA00023136"/>
    </source>
</evidence>
<dbReference type="GO" id="GO:0016989">
    <property type="term" value="F:sigma factor antagonist activity"/>
    <property type="evidence" value="ECO:0007669"/>
    <property type="project" value="TreeGrafter"/>
</dbReference>
<name>A0A919K1L6_9ACTN</name>
<dbReference type="EMBL" id="BOMV01000064">
    <property type="protein sequence ID" value="GIE98608.1"/>
    <property type="molecule type" value="Genomic_DNA"/>
</dbReference>
<dbReference type="RefSeq" id="WP_203785632.1">
    <property type="nucleotide sequence ID" value="NZ_BOMV01000064.1"/>
</dbReference>
<dbReference type="Proteomes" id="UP000636960">
    <property type="component" value="Unassembled WGS sequence"/>
</dbReference>
<proteinExistence type="predicted"/>
<evidence type="ECO:0000259" key="13">
    <source>
        <dbReference type="Pfam" id="PF13490"/>
    </source>
</evidence>
<keyword evidence="5" id="KW-1133">Transmembrane helix</keyword>
<evidence type="ECO:0000256" key="8">
    <source>
        <dbReference type="ARBA" id="ARBA00023163"/>
    </source>
</evidence>
<evidence type="ECO:0000256" key="6">
    <source>
        <dbReference type="ARBA" id="ARBA00023015"/>
    </source>
</evidence>
<comment type="caution">
    <text evidence="14">The sequence shown here is derived from an EMBL/GenBank/DDBJ whole genome shotgun (WGS) entry which is preliminary data.</text>
</comment>
<dbReference type="AlphaFoldDB" id="A0A919K1L6"/>
<evidence type="ECO:0000313" key="14">
    <source>
        <dbReference type="EMBL" id="GIE98608.1"/>
    </source>
</evidence>
<organism evidence="14 15">
    <name type="scientific">Paractinoplanes rishiriensis</name>
    <dbReference type="NCBI Taxonomy" id="1050105"/>
    <lineage>
        <taxon>Bacteria</taxon>
        <taxon>Bacillati</taxon>
        <taxon>Actinomycetota</taxon>
        <taxon>Actinomycetes</taxon>
        <taxon>Micromonosporales</taxon>
        <taxon>Micromonosporaceae</taxon>
        <taxon>Paractinoplanes</taxon>
    </lineage>
</organism>
<dbReference type="GO" id="GO:0006417">
    <property type="term" value="P:regulation of translation"/>
    <property type="evidence" value="ECO:0007669"/>
    <property type="project" value="TreeGrafter"/>
</dbReference>
<dbReference type="InterPro" id="IPR051474">
    <property type="entry name" value="Anti-sigma-K/W_factor"/>
</dbReference>
<gene>
    <name evidence="14" type="ORF">Ari01nite_60730</name>
</gene>
<evidence type="ECO:0000256" key="10">
    <source>
        <dbReference type="ARBA" id="ARBA00030803"/>
    </source>
</evidence>
<evidence type="ECO:0000256" key="9">
    <source>
        <dbReference type="ARBA" id="ARBA00029829"/>
    </source>
</evidence>
<evidence type="ECO:0000256" key="3">
    <source>
        <dbReference type="ARBA" id="ARBA00022475"/>
    </source>
</evidence>
<evidence type="ECO:0000313" key="15">
    <source>
        <dbReference type="Proteomes" id="UP000636960"/>
    </source>
</evidence>